<feature type="region of interest" description="Disordered" evidence="14">
    <location>
        <begin position="191"/>
        <end position="232"/>
    </location>
</feature>
<dbReference type="InterPro" id="IPR011541">
    <property type="entry name" value="Ni/Co_transpt_high_affinity"/>
</dbReference>
<keyword evidence="11 13" id="KW-0472">Membrane</keyword>
<evidence type="ECO:0000256" key="3">
    <source>
        <dbReference type="ARBA" id="ARBA00022426"/>
    </source>
</evidence>
<evidence type="ECO:0000256" key="4">
    <source>
        <dbReference type="ARBA" id="ARBA00022448"/>
    </source>
</evidence>
<protein>
    <recommendedName>
        <fullName evidence="13">Nickel/cobalt efflux system</fullName>
    </recommendedName>
</protein>
<dbReference type="InterPro" id="IPR051224">
    <property type="entry name" value="NiCoT_RcnA"/>
</dbReference>
<keyword evidence="3" id="KW-0171">Cobalt transport</keyword>
<keyword evidence="12" id="KW-0170">Cobalt</keyword>
<keyword evidence="8 13" id="KW-1133">Transmembrane helix</keyword>
<name>A0A7W8UBE4_9HYPH</name>
<accession>A0A7W8UBE4</accession>
<organism evidence="16 17">
    <name type="scientific">Rhizobium giardinii</name>
    <dbReference type="NCBI Taxonomy" id="56731"/>
    <lineage>
        <taxon>Bacteria</taxon>
        <taxon>Pseudomonadati</taxon>
        <taxon>Pseudomonadota</taxon>
        <taxon>Alphaproteobacteria</taxon>
        <taxon>Hyphomicrobiales</taxon>
        <taxon>Rhizobiaceae</taxon>
        <taxon>Rhizobium/Agrobacterium group</taxon>
        <taxon>Rhizobium</taxon>
    </lineage>
</organism>
<evidence type="ECO:0000256" key="2">
    <source>
        <dbReference type="ARBA" id="ARBA00004651"/>
    </source>
</evidence>
<keyword evidence="4 13" id="KW-0813">Transport</keyword>
<evidence type="ECO:0000256" key="1">
    <source>
        <dbReference type="ARBA" id="ARBA00002510"/>
    </source>
</evidence>
<dbReference type="GO" id="GO:0046583">
    <property type="term" value="F:monoatomic cation efflux transmembrane transporter activity"/>
    <property type="evidence" value="ECO:0007669"/>
    <property type="project" value="TreeGrafter"/>
</dbReference>
<keyword evidence="15" id="KW-0732">Signal</keyword>
<dbReference type="AlphaFoldDB" id="A0A7W8UBE4"/>
<feature type="chain" id="PRO_5031229213" description="Nickel/cobalt efflux system" evidence="15">
    <location>
        <begin position="28"/>
        <end position="357"/>
    </location>
</feature>
<sequence>MLTMRRPARLLGLALMLTVACAAAAHAQSPLGIGTAEPAFKTTGLFGGFFSFVNMEQQRFYHTLTQAIKGMRENPWQLWSLIGLSFAYGVFHAAGPGHGKAVISSYMIANETELKRGVLLSFLSSMMQGGVAILLVGAAYLVLRGSSISMTQATHFLEVVSYALIAAFGGWLLFRKLRGLHQRRLVPAMAQDANHHHSAHEHDHGHHDHAHHSQNHSHHDHGHHGHSHGPGEVCDTCGHAHAPDPSMLKGDRFALREAWSAIIAVGLRPCSGALIVLSFALLNGLYLGGVLSVFAMSIGTAITVSALATLAVTAKDLAVRYAASGNAAMRISNGIEISGALLVLVLGLVLLGASLQG</sequence>
<evidence type="ECO:0000256" key="15">
    <source>
        <dbReference type="SAM" id="SignalP"/>
    </source>
</evidence>
<evidence type="ECO:0000256" key="14">
    <source>
        <dbReference type="SAM" id="MobiDB-lite"/>
    </source>
</evidence>
<evidence type="ECO:0000256" key="12">
    <source>
        <dbReference type="ARBA" id="ARBA00023285"/>
    </source>
</evidence>
<keyword evidence="17" id="KW-1185">Reference proteome</keyword>
<dbReference type="GO" id="GO:0010045">
    <property type="term" value="P:response to nickel cation"/>
    <property type="evidence" value="ECO:0007669"/>
    <property type="project" value="TreeGrafter"/>
</dbReference>
<evidence type="ECO:0000256" key="6">
    <source>
        <dbReference type="ARBA" id="ARBA00022596"/>
    </source>
</evidence>
<comment type="similarity">
    <text evidence="13">Belongs to the NiCoT transporter (TC 2.A.52) family.</text>
</comment>
<evidence type="ECO:0000256" key="9">
    <source>
        <dbReference type="ARBA" id="ARBA00023065"/>
    </source>
</evidence>
<keyword evidence="10" id="KW-0921">Nickel transport</keyword>
<evidence type="ECO:0000256" key="13">
    <source>
        <dbReference type="RuleBase" id="RU362101"/>
    </source>
</evidence>
<evidence type="ECO:0000313" key="17">
    <source>
        <dbReference type="Proteomes" id="UP000585507"/>
    </source>
</evidence>
<feature type="transmembrane region" description="Helical" evidence="13">
    <location>
        <begin position="286"/>
        <end position="314"/>
    </location>
</feature>
<keyword evidence="6" id="KW-0533">Nickel</keyword>
<keyword evidence="9" id="KW-0406">Ion transport</keyword>
<comment type="caution">
    <text evidence="16">The sequence shown here is derived from an EMBL/GenBank/DDBJ whole genome shotgun (WGS) entry which is preliminary data.</text>
</comment>
<evidence type="ECO:0000256" key="7">
    <source>
        <dbReference type="ARBA" id="ARBA00022692"/>
    </source>
</evidence>
<feature type="transmembrane region" description="Helical" evidence="13">
    <location>
        <begin position="258"/>
        <end position="280"/>
    </location>
</feature>
<comment type="subcellular location">
    <subcellularLocation>
        <location evidence="2 13">Cell membrane</location>
        <topology evidence="2 13">Multi-pass membrane protein</topology>
    </subcellularLocation>
</comment>
<keyword evidence="7 13" id="KW-0812">Transmembrane</keyword>
<dbReference type="EMBL" id="JACHBK010000004">
    <property type="protein sequence ID" value="MBB5535422.1"/>
    <property type="molecule type" value="Genomic_DNA"/>
</dbReference>
<evidence type="ECO:0000256" key="8">
    <source>
        <dbReference type="ARBA" id="ARBA00022989"/>
    </source>
</evidence>
<feature type="transmembrane region" description="Helical" evidence="13">
    <location>
        <begin position="78"/>
        <end position="97"/>
    </location>
</feature>
<evidence type="ECO:0000256" key="5">
    <source>
        <dbReference type="ARBA" id="ARBA00022475"/>
    </source>
</evidence>
<feature type="compositionally biased region" description="Basic residues" evidence="14">
    <location>
        <begin position="207"/>
        <end position="227"/>
    </location>
</feature>
<feature type="transmembrane region" description="Helical" evidence="13">
    <location>
        <begin position="155"/>
        <end position="174"/>
    </location>
</feature>
<dbReference type="GO" id="GO:0005886">
    <property type="term" value="C:plasma membrane"/>
    <property type="evidence" value="ECO:0007669"/>
    <property type="project" value="UniProtKB-SubCell"/>
</dbReference>
<gene>
    <name evidence="16" type="ORF">GGD55_002116</name>
</gene>
<keyword evidence="5" id="KW-1003">Cell membrane</keyword>
<reference evidence="16 17" key="1">
    <citation type="submission" date="2020-08" db="EMBL/GenBank/DDBJ databases">
        <title>Genomic Encyclopedia of Type Strains, Phase IV (KMG-V): Genome sequencing to study the core and pangenomes of soil and plant-associated prokaryotes.</title>
        <authorList>
            <person name="Whitman W."/>
        </authorList>
    </citation>
    <scope>NUCLEOTIDE SEQUENCE [LARGE SCALE GENOMIC DNA]</scope>
    <source>
        <strain evidence="16 17">SEMIA 4084</strain>
    </source>
</reference>
<evidence type="ECO:0000313" key="16">
    <source>
        <dbReference type="EMBL" id="MBB5535422.1"/>
    </source>
</evidence>
<dbReference type="GO" id="GO:0032025">
    <property type="term" value="P:response to cobalt ion"/>
    <property type="evidence" value="ECO:0007669"/>
    <property type="project" value="TreeGrafter"/>
</dbReference>
<dbReference type="PANTHER" id="PTHR40659">
    <property type="entry name" value="NICKEL/COBALT EFFLUX SYSTEM RCNA"/>
    <property type="match status" value="1"/>
</dbReference>
<dbReference type="GO" id="GO:0015099">
    <property type="term" value="F:nickel cation transmembrane transporter activity"/>
    <property type="evidence" value="ECO:0007669"/>
    <property type="project" value="UniProtKB-UniRule"/>
</dbReference>
<dbReference type="Proteomes" id="UP000585507">
    <property type="component" value="Unassembled WGS sequence"/>
</dbReference>
<dbReference type="PANTHER" id="PTHR40659:SF1">
    <property type="entry name" value="NICKEL_COBALT EFFLUX SYSTEM RCNA"/>
    <property type="match status" value="1"/>
</dbReference>
<dbReference type="Pfam" id="PF03824">
    <property type="entry name" value="NicO"/>
    <property type="match status" value="1"/>
</dbReference>
<feature type="transmembrane region" description="Helical" evidence="13">
    <location>
        <begin position="335"/>
        <end position="355"/>
    </location>
</feature>
<dbReference type="GO" id="GO:0006824">
    <property type="term" value="P:cobalt ion transport"/>
    <property type="evidence" value="ECO:0007669"/>
    <property type="project" value="UniProtKB-KW"/>
</dbReference>
<feature type="signal peptide" evidence="15">
    <location>
        <begin position="1"/>
        <end position="27"/>
    </location>
</feature>
<feature type="transmembrane region" description="Helical" evidence="13">
    <location>
        <begin position="118"/>
        <end position="143"/>
    </location>
</feature>
<dbReference type="RefSeq" id="WP_018327992.1">
    <property type="nucleotide sequence ID" value="NZ_JACHBK010000004.1"/>
</dbReference>
<proteinExistence type="inferred from homology"/>
<comment type="function">
    <text evidence="1">Efflux system for nickel and cobalt.</text>
</comment>
<dbReference type="PROSITE" id="PS51257">
    <property type="entry name" value="PROKAR_LIPOPROTEIN"/>
    <property type="match status" value="1"/>
</dbReference>
<evidence type="ECO:0000256" key="10">
    <source>
        <dbReference type="ARBA" id="ARBA00023112"/>
    </source>
</evidence>
<evidence type="ECO:0000256" key="11">
    <source>
        <dbReference type="ARBA" id="ARBA00023136"/>
    </source>
</evidence>